<gene>
    <name evidence="1" type="ORF">CHR53_26925</name>
</gene>
<dbReference type="OrthoDB" id="2943455at2"/>
<evidence type="ECO:0000313" key="2">
    <source>
        <dbReference type="Proteomes" id="UP000282892"/>
    </source>
</evidence>
<proteinExistence type="predicted"/>
<name>A0A3T0I5H2_9BACI</name>
<dbReference type="EMBL" id="CP022572">
    <property type="protein sequence ID" value="AZU64571.1"/>
    <property type="molecule type" value="Genomic_DNA"/>
</dbReference>
<reference evidence="1 2" key="1">
    <citation type="submission" date="2017-07" db="EMBL/GenBank/DDBJ databases">
        <title>The complete genome sequence of Bacillus mesonae strain H20-5, an efficient strain improving plant abiotic stress resistance.</title>
        <authorList>
            <person name="Kim S.Y."/>
            <person name="Song H."/>
            <person name="Sang M.K."/>
            <person name="Weon H.-Y."/>
            <person name="Song J."/>
        </authorList>
    </citation>
    <scope>NUCLEOTIDE SEQUENCE [LARGE SCALE GENOMIC DNA]</scope>
    <source>
        <strain evidence="1 2">H20-5</strain>
    </source>
</reference>
<dbReference type="KEGG" id="nmk:CHR53_26925"/>
<keyword evidence="2" id="KW-1185">Reference proteome</keyword>
<dbReference type="AlphaFoldDB" id="A0A3T0I5H2"/>
<sequence length="96" mass="11571">MDFDQEQHDGLSEENKVDISPDDRFEMGEWVKIKKIDHESQQNMEPEDYFYLKGFENKIGLIREQKKNRSGIFSYRVDFDDKNFGYFYGKDLVLMN</sequence>
<evidence type="ECO:0000313" key="1">
    <source>
        <dbReference type="EMBL" id="AZU64571.1"/>
    </source>
</evidence>
<organism evidence="1 2">
    <name type="scientific">Neobacillus mesonae</name>
    <dbReference type="NCBI Taxonomy" id="1193713"/>
    <lineage>
        <taxon>Bacteria</taxon>
        <taxon>Bacillati</taxon>
        <taxon>Bacillota</taxon>
        <taxon>Bacilli</taxon>
        <taxon>Bacillales</taxon>
        <taxon>Bacillaceae</taxon>
        <taxon>Neobacillus</taxon>
    </lineage>
</organism>
<dbReference type="RefSeq" id="WP_127489375.1">
    <property type="nucleotide sequence ID" value="NZ_CP022572.1"/>
</dbReference>
<dbReference type="Proteomes" id="UP000282892">
    <property type="component" value="Chromosome"/>
</dbReference>
<protein>
    <submittedName>
        <fullName evidence="1">Uncharacterized protein</fullName>
    </submittedName>
</protein>
<accession>A0A3T0I5H2</accession>